<feature type="compositionally biased region" description="Basic and acidic residues" evidence="1">
    <location>
        <begin position="408"/>
        <end position="421"/>
    </location>
</feature>
<dbReference type="Pfam" id="PF13412">
    <property type="entry name" value="HTH_24"/>
    <property type="match status" value="1"/>
</dbReference>
<protein>
    <submittedName>
        <fullName evidence="3">Putative transcriptional regulator</fullName>
    </submittedName>
</protein>
<evidence type="ECO:0000256" key="1">
    <source>
        <dbReference type="SAM" id="MobiDB-lite"/>
    </source>
</evidence>
<name>A0A101IQT8_9EURY</name>
<dbReference type="PANTHER" id="PTHR30595">
    <property type="entry name" value="GLPR-RELATED TRANSCRIPTIONAL REPRESSOR"/>
    <property type="match status" value="1"/>
</dbReference>
<dbReference type="SUPFAM" id="SSF46785">
    <property type="entry name" value="Winged helix' DNA-binding domain"/>
    <property type="match status" value="1"/>
</dbReference>
<dbReference type="PANTHER" id="PTHR30595:SF6">
    <property type="entry name" value="SCHLAFEN ALBA-2 DOMAIN-CONTAINING PROTEIN"/>
    <property type="match status" value="1"/>
</dbReference>
<feature type="region of interest" description="Disordered" evidence="1">
    <location>
        <begin position="401"/>
        <end position="421"/>
    </location>
</feature>
<dbReference type="InterPro" id="IPR038475">
    <property type="entry name" value="RecG_C_sf"/>
</dbReference>
<gene>
    <name evidence="3" type="ORF">XE10_1737</name>
</gene>
<accession>A0A101IQT8</accession>
<dbReference type="Gene3D" id="3.30.565.60">
    <property type="match status" value="1"/>
</dbReference>
<evidence type="ECO:0000313" key="3">
    <source>
        <dbReference type="EMBL" id="KUK99680.1"/>
    </source>
</evidence>
<dbReference type="InterPro" id="IPR036388">
    <property type="entry name" value="WH-like_DNA-bd_sf"/>
</dbReference>
<dbReference type="AlphaFoldDB" id="A0A101IQT8"/>
<sequence length="484" mass="53971">MTPVRIFISSVQKEFAGERAALRDYLRGDALMRRFFEVFLFEDVPAADRRTDDLYLDEVRRCDIYVGLFGNDYGSENTEGLSPTEREFDLATAEGKYRLIYVRGTNDEARHPKMRALVGRAQAGLIRKRFSTPSELVTGLYAALVEYLVEKQLIRSGPFDAAPCTKATPDDLDPERMAWFLRTARATRRFPLAGDASPAELLEHLNLLDDGKVTNAAVLLFGQKPQRFLISSEIKCAHFHGTEVAKPIPSYQVYKGTVFDLVDAAVDFVLSKIALSVGTREAGPQAPVRYEIPKEVVAEAIVNAVAHRDYTSNGSVQVMLFADRLEIWNPGRLPPSLTLEKLRQAHGSVPGNPLLAEPMYLTGYIERMGTGTRDMIRHCAEAGLPEPEFAVSDGFQTIIRRVQGRGTSEPREKPREETREKTRDKILALIAANPSISTNELAEQIGITPKGIEWQIQQLKRAGQLKRVGPKKGGRWEVVGDGDE</sequence>
<dbReference type="Pfam" id="PF13271">
    <property type="entry name" value="DUF4062"/>
    <property type="match status" value="1"/>
</dbReference>
<feature type="domain" description="DUF4062" evidence="2">
    <location>
        <begin position="5"/>
        <end position="91"/>
    </location>
</feature>
<dbReference type="Pfam" id="PF13749">
    <property type="entry name" value="HATPase_c_4"/>
    <property type="match status" value="1"/>
</dbReference>
<reference evidence="4" key="1">
    <citation type="journal article" date="2015" name="MBio">
        <title>Genome-Resolved Metagenomic Analysis Reveals Roles for Candidate Phyla and Other Microbial Community Members in Biogeochemical Transformations in Oil Reservoirs.</title>
        <authorList>
            <person name="Hu P."/>
            <person name="Tom L."/>
            <person name="Singh A."/>
            <person name="Thomas B.C."/>
            <person name="Baker B.J."/>
            <person name="Piceno Y.M."/>
            <person name="Andersen G.L."/>
            <person name="Banfield J.F."/>
        </authorList>
    </citation>
    <scope>NUCLEOTIDE SEQUENCE [LARGE SCALE GENOMIC DNA]</scope>
</reference>
<dbReference type="EMBL" id="LGHE01000238">
    <property type="protein sequence ID" value="KUK99680.1"/>
    <property type="molecule type" value="Genomic_DNA"/>
</dbReference>
<evidence type="ECO:0000313" key="4">
    <source>
        <dbReference type="Proteomes" id="UP000054598"/>
    </source>
</evidence>
<organism evidence="3 4">
    <name type="scientific">Methanoculleus marisnigri</name>
    <dbReference type="NCBI Taxonomy" id="2198"/>
    <lineage>
        <taxon>Archaea</taxon>
        <taxon>Methanobacteriati</taxon>
        <taxon>Methanobacteriota</taxon>
        <taxon>Stenosarchaea group</taxon>
        <taxon>Methanomicrobia</taxon>
        <taxon>Methanomicrobiales</taxon>
        <taxon>Methanomicrobiaceae</taxon>
        <taxon>Methanoculleus</taxon>
    </lineage>
</organism>
<dbReference type="PATRIC" id="fig|2198.3.peg.1729"/>
<dbReference type="InterPro" id="IPR025139">
    <property type="entry name" value="DUF4062"/>
</dbReference>
<dbReference type="Gene3D" id="1.10.10.10">
    <property type="entry name" value="Winged helix-like DNA-binding domain superfamily/Winged helix DNA-binding domain"/>
    <property type="match status" value="1"/>
</dbReference>
<comment type="caution">
    <text evidence="3">The sequence shown here is derived from an EMBL/GenBank/DDBJ whole genome shotgun (WGS) entry which is preliminary data.</text>
</comment>
<dbReference type="InterPro" id="IPR036390">
    <property type="entry name" value="WH_DNA-bd_sf"/>
</dbReference>
<proteinExistence type="predicted"/>
<dbReference type="Proteomes" id="UP000054598">
    <property type="component" value="Unassembled WGS sequence"/>
</dbReference>
<evidence type="ECO:0000259" key="2">
    <source>
        <dbReference type="Pfam" id="PF13271"/>
    </source>
</evidence>